<gene>
    <name evidence="1" type="ORF">OG515_01720</name>
</gene>
<evidence type="ECO:0000313" key="2">
    <source>
        <dbReference type="Proteomes" id="UP001432060"/>
    </source>
</evidence>
<dbReference type="RefSeq" id="WP_329395011.1">
    <property type="nucleotide sequence ID" value="NZ_CP109019.1"/>
</dbReference>
<evidence type="ECO:0000313" key="1">
    <source>
        <dbReference type="EMBL" id="WUT80992.1"/>
    </source>
</evidence>
<organism evidence="1 2">
    <name type="scientific">Streptomyces melanogenes</name>
    <dbReference type="NCBI Taxonomy" id="67326"/>
    <lineage>
        <taxon>Bacteria</taxon>
        <taxon>Bacillati</taxon>
        <taxon>Actinomycetota</taxon>
        <taxon>Actinomycetes</taxon>
        <taxon>Kitasatosporales</taxon>
        <taxon>Streptomycetaceae</taxon>
        <taxon>Streptomyces</taxon>
    </lineage>
</organism>
<dbReference type="Proteomes" id="UP001432060">
    <property type="component" value="Chromosome"/>
</dbReference>
<evidence type="ECO:0008006" key="3">
    <source>
        <dbReference type="Google" id="ProtNLM"/>
    </source>
</evidence>
<sequence length="140" mass="15345">MSEPAADPRMQSLINQLRPGAVRTVKATGFDGADVLAQLVDTEGKNAEIARIPQHEASLRRMEHPSELFQVGQEINVEEIERWREGQLCLSARACEIPALRSFLLAFVRGQVVGGTISQVHDFGVFVHVDGERGPGAVCR</sequence>
<keyword evidence="2" id="KW-1185">Reference proteome</keyword>
<proteinExistence type="predicted"/>
<protein>
    <recommendedName>
        <fullName evidence="3">30S ribosomal protein S1</fullName>
    </recommendedName>
</protein>
<dbReference type="EMBL" id="CP109019">
    <property type="protein sequence ID" value="WUT80992.1"/>
    <property type="molecule type" value="Genomic_DNA"/>
</dbReference>
<name>A0ABZ1XDY5_9ACTN</name>
<accession>A0ABZ1XDY5</accession>
<reference evidence="1" key="1">
    <citation type="submission" date="2022-10" db="EMBL/GenBank/DDBJ databases">
        <title>The complete genomes of actinobacterial strains from the NBC collection.</title>
        <authorList>
            <person name="Joergensen T.S."/>
            <person name="Alvarez Arevalo M."/>
            <person name="Sterndorff E.B."/>
            <person name="Faurdal D."/>
            <person name="Vuksanovic O."/>
            <person name="Mourched A.-S."/>
            <person name="Charusanti P."/>
            <person name="Shaw S."/>
            <person name="Blin K."/>
            <person name="Weber T."/>
        </authorList>
    </citation>
    <scope>NUCLEOTIDE SEQUENCE</scope>
    <source>
        <strain evidence="1">NBC_00668</strain>
    </source>
</reference>